<dbReference type="InterPro" id="IPR036188">
    <property type="entry name" value="FAD/NAD-bd_sf"/>
</dbReference>
<dbReference type="InterPro" id="IPR023753">
    <property type="entry name" value="FAD/NAD-binding_dom"/>
</dbReference>
<dbReference type="SUPFAM" id="SSF51905">
    <property type="entry name" value="FAD/NAD(P)-binding domain"/>
    <property type="match status" value="1"/>
</dbReference>
<dbReference type="Proteomes" id="UP000480151">
    <property type="component" value="Unassembled WGS sequence"/>
</dbReference>
<dbReference type="PANTHER" id="PTHR42949:SF3">
    <property type="entry name" value="ANAEROBIC GLYCEROL-3-PHOSPHATE DEHYDROGENASE SUBUNIT B"/>
    <property type="match status" value="1"/>
</dbReference>
<dbReference type="Gene3D" id="3.50.50.60">
    <property type="entry name" value="FAD/NAD(P)-binding domain"/>
    <property type="match status" value="2"/>
</dbReference>
<evidence type="ECO:0000256" key="1">
    <source>
        <dbReference type="ARBA" id="ARBA00023002"/>
    </source>
</evidence>
<feature type="domain" description="FAD/NAD(P)-binding" evidence="2">
    <location>
        <begin position="5"/>
        <end position="297"/>
    </location>
</feature>
<accession>A0A6M1PNF1</accession>
<dbReference type="Pfam" id="PF07992">
    <property type="entry name" value="Pyr_redox_2"/>
    <property type="match status" value="1"/>
</dbReference>
<evidence type="ECO:0000259" key="2">
    <source>
        <dbReference type="Pfam" id="PF07992"/>
    </source>
</evidence>
<dbReference type="PANTHER" id="PTHR42949">
    <property type="entry name" value="ANAEROBIC GLYCEROL-3-PHOSPHATE DEHYDROGENASE SUBUNIT B"/>
    <property type="match status" value="1"/>
</dbReference>
<proteinExistence type="predicted"/>
<dbReference type="AlphaFoldDB" id="A0A6M1PNF1"/>
<dbReference type="PRINTS" id="PR00368">
    <property type="entry name" value="FADPNR"/>
</dbReference>
<keyword evidence="1" id="KW-0560">Oxidoreductase</keyword>
<comment type="caution">
    <text evidence="3">The sequence shown here is derived from an EMBL/GenBank/DDBJ whole genome shotgun (WGS) entry which is preliminary data.</text>
</comment>
<dbReference type="GO" id="GO:0016491">
    <property type="term" value="F:oxidoreductase activity"/>
    <property type="evidence" value="ECO:0007669"/>
    <property type="project" value="UniProtKB-KW"/>
</dbReference>
<name>A0A6M1PNF1_9BACL</name>
<dbReference type="RefSeq" id="WP_165100157.1">
    <property type="nucleotide sequence ID" value="NZ_JAAKGU010000007.1"/>
</dbReference>
<evidence type="ECO:0000313" key="3">
    <source>
        <dbReference type="EMBL" id="NGM84008.1"/>
    </source>
</evidence>
<dbReference type="EMBL" id="JAAKGU010000007">
    <property type="protein sequence ID" value="NGM84008.1"/>
    <property type="molecule type" value="Genomic_DNA"/>
</dbReference>
<sequence length="342" mass="36898">MKRFELAVIGGGPAGLAAALEARKRGIQRIILLERERELGGILQQCVHSGFGLHLFKEELTGPEYAERFIESIGQSDIVCKTDTTVLEITDRRTVTAVNDTDGYMEIEAEALVLATGCRERTREAIGIPGDRPAGILTAGSAQRFMNLEGYRIGKRVVILGSGDVGLIMARRLTLEGSEVAAVVEAMPAPSGLRRNVIQCLDDFGIPLLLGHTVTSVIGKNRLEGVRIAQVDSRMEPVAGTETLIPCDALLLSVGLIPENELALQAGIAINEDNQGLDVDERMQTSAEGIFACGNSVSIHSLADYVTIQGRLAGRSAASFILDRQRRTGLDPDHPDRRHVAR</sequence>
<dbReference type="PRINTS" id="PR00469">
    <property type="entry name" value="PNDRDTASEII"/>
</dbReference>
<keyword evidence="4" id="KW-1185">Reference proteome</keyword>
<gene>
    <name evidence="3" type="ORF">G5B47_16440</name>
</gene>
<protein>
    <submittedName>
        <fullName evidence="3">FAD-dependent oxidoreductase</fullName>
    </submittedName>
</protein>
<dbReference type="InterPro" id="IPR051691">
    <property type="entry name" value="Metab_Enz_Cyan_OpOx_G3PDH"/>
</dbReference>
<evidence type="ECO:0000313" key="4">
    <source>
        <dbReference type="Proteomes" id="UP000480151"/>
    </source>
</evidence>
<organism evidence="3 4">
    <name type="scientific">Paenibacillus apii</name>
    <dbReference type="NCBI Taxonomy" id="1850370"/>
    <lineage>
        <taxon>Bacteria</taxon>
        <taxon>Bacillati</taxon>
        <taxon>Bacillota</taxon>
        <taxon>Bacilli</taxon>
        <taxon>Bacillales</taxon>
        <taxon>Paenibacillaceae</taxon>
        <taxon>Paenibacillus</taxon>
    </lineage>
</organism>
<reference evidence="3 4" key="1">
    <citation type="submission" date="2020-02" db="EMBL/GenBank/DDBJ databases">
        <authorList>
            <person name="Gao J."/>
            <person name="Sun J."/>
        </authorList>
    </citation>
    <scope>NUCLEOTIDE SEQUENCE [LARGE SCALE GENOMIC DNA]</scope>
    <source>
        <strain evidence="3 4">7124</strain>
    </source>
</reference>